<evidence type="ECO:0000259" key="6">
    <source>
        <dbReference type="PROSITE" id="PS51352"/>
    </source>
</evidence>
<dbReference type="InterPro" id="IPR004799">
    <property type="entry name" value="Periplasmic_diS_OxRdtase_DsbE"/>
</dbReference>
<evidence type="ECO:0000256" key="5">
    <source>
        <dbReference type="ARBA" id="ARBA00023284"/>
    </source>
</evidence>
<comment type="caution">
    <text evidence="7">The sequence shown here is derived from an EMBL/GenBank/DDBJ whole genome shotgun (WGS) entry which is preliminary data.</text>
</comment>
<dbReference type="EMBL" id="JACIBX010000001">
    <property type="protein sequence ID" value="MBB3710993.1"/>
    <property type="molecule type" value="Genomic_DNA"/>
</dbReference>
<dbReference type="Gene3D" id="3.40.30.10">
    <property type="entry name" value="Glutaredoxin"/>
    <property type="match status" value="1"/>
</dbReference>
<protein>
    <submittedName>
        <fullName evidence="7">Cytochrome c biogenesis protein CcmG/thiol:disulfide interchange protein DsbE</fullName>
    </submittedName>
</protein>
<keyword evidence="5" id="KW-0676">Redox-active center</keyword>
<dbReference type="InterPro" id="IPR017937">
    <property type="entry name" value="Thioredoxin_CS"/>
</dbReference>
<dbReference type="InterPro" id="IPR050553">
    <property type="entry name" value="Thioredoxin_ResA/DsbE_sf"/>
</dbReference>
<evidence type="ECO:0000313" key="7">
    <source>
        <dbReference type="EMBL" id="MBB3710993.1"/>
    </source>
</evidence>
<keyword evidence="4" id="KW-1015">Disulfide bond</keyword>
<keyword evidence="3" id="KW-0201">Cytochrome c-type biogenesis</keyword>
<evidence type="ECO:0000256" key="1">
    <source>
        <dbReference type="ARBA" id="ARBA00004196"/>
    </source>
</evidence>
<dbReference type="InterPro" id="IPR013766">
    <property type="entry name" value="Thioredoxin_domain"/>
</dbReference>
<name>A0ABR6HKN1_9RHOB</name>
<feature type="domain" description="Thioredoxin" evidence="6">
    <location>
        <begin position="30"/>
        <end position="170"/>
    </location>
</feature>
<evidence type="ECO:0000256" key="4">
    <source>
        <dbReference type="ARBA" id="ARBA00023157"/>
    </source>
</evidence>
<comment type="subcellular location">
    <subcellularLocation>
        <location evidence="1">Cell envelope</location>
    </subcellularLocation>
</comment>
<dbReference type="PANTHER" id="PTHR42852:SF6">
    <property type="entry name" value="THIOL:DISULFIDE INTERCHANGE PROTEIN DSBE"/>
    <property type="match status" value="1"/>
</dbReference>
<dbReference type="PROSITE" id="PS00194">
    <property type="entry name" value="THIOREDOXIN_1"/>
    <property type="match status" value="1"/>
</dbReference>
<gene>
    <name evidence="7" type="ORF">FHS00_000546</name>
</gene>
<dbReference type="InterPro" id="IPR013740">
    <property type="entry name" value="Redoxin"/>
</dbReference>
<evidence type="ECO:0000256" key="2">
    <source>
        <dbReference type="ARBA" id="ARBA00007758"/>
    </source>
</evidence>
<proteinExistence type="inferred from homology"/>
<organism evidence="7 8">
    <name type="scientific">Limimaricola variabilis</name>
    <dbReference type="NCBI Taxonomy" id="1492771"/>
    <lineage>
        <taxon>Bacteria</taxon>
        <taxon>Pseudomonadati</taxon>
        <taxon>Pseudomonadota</taxon>
        <taxon>Alphaproteobacteria</taxon>
        <taxon>Rhodobacterales</taxon>
        <taxon>Paracoccaceae</taxon>
        <taxon>Limimaricola</taxon>
    </lineage>
</organism>
<dbReference type="PANTHER" id="PTHR42852">
    <property type="entry name" value="THIOL:DISULFIDE INTERCHANGE PROTEIN DSBE"/>
    <property type="match status" value="1"/>
</dbReference>
<reference evidence="7 8" key="1">
    <citation type="submission" date="2020-08" db="EMBL/GenBank/DDBJ databases">
        <title>Genomic Encyclopedia of Type Strains, Phase III (KMG-III): the genomes of soil and plant-associated and newly described type strains.</title>
        <authorList>
            <person name="Whitman W."/>
        </authorList>
    </citation>
    <scope>NUCLEOTIDE SEQUENCE [LARGE SCALE GENOMIC DNA]</scope>
    <source>
        <strain evidence="7 8">CECT 8572</strain>
    </source>
</reference>
<dbReference type="PROSITE" id="PS51352">
    <property type="entry name" value="THIOREDOXIN_2"/>
    <property type="match status" value="1"/>
</dbReference>
<dbReference type="NCBIfam" id="TIGR00385">
    <property type="entry name" value="dsbE"/>
    <property type="match status" value="1"/>
</dbReference>
<keyword evidence="8" id="KW-1185">Reference proteome</keyword>
<comment type="similarity">
    <text evidence="2">Belongs to the thioredoxin family. DsbE subfamily.</text>
</comment>
<accession>A0ABR6HKN1</accession>
<dbReference type="Pfam" id="PF08534">
    <property type="entry name" value="Redoxin"/>
    <property type="match status" value="1"/>
</dbReference>
<sequence>MILPPAIFAALAGLFAAGMLRDNPEELPSALIGQEAPTTALGTLPGKPAFDPANLADGEVKLVNFWASWCAPCRVEHPNLAALADEGLPIYGINYKDDAENATDFLAELGDFYTAVGTDDGPAARDWGVYGVPETFVVDGEGRIVARMAGPVTQRAITQRLQPALDEAASR</sequence>
<evidence type="ECO:0000256" key="3">
    <source>
        <dbReference type="ARBA" id="ARBA00022748"/>
    </source>
</evidence>
<dbReference type="Proteomes" id="UP000576152">
    <property type="component" value="Unassembled WGS sequence"/>
</dbReference>
<dbReference type="SUPFAM" id="SSF52833">
    <property type="entry name" value="Thioredoxin-like"/>
    <property type="match status" value="1"/>
</dbReference>
<dbReference type="InterPro" id="IPR036249">
    <property type="entry name" value="Thioredoxin-like_sf"/>
</dbReference>
<evidence type="ECO:0000313" key="8">
    <source>
        <dbReference type="Proteomes" id="UP000576152"/>
    </source>
</evidence>